<evidence type="ECO:0000313" key="1">
    <source>
        <dbReference type="EMBL" id="PCI30887.1"/>
    </source>
</evidence>
<organism evidence="1 2">
    <name type="scientific">SAR324 cluster bacterium</name>
    <dbReference type="NCBI Taxonomy" id="2024889"/>
    <lineage>
        <taxon>Bacteria</taxon>
        <taxon>Deltaproteobacteria</taxon>
        <taxon>SAR324 cluster</taxon>
    </lineage>
</organism>
<accession>A0A2A4TD43</accession>
<dbReference type="InterPro" id="IPR018330">
    <property type="entry name" value="RecT_fam"/>
</dbReference>
<evidence type="ECO:0008006" key="3">
    <source>
        <dbReference type="Google" id="ProtNLM"/>
    </source>
</evidence>
<gene>
    <name evidence="1" type="ORF">COB67_00085</name>
</gene>
<comment type="caution">
    <text evidence="1">The sequence shown here is derived from an EMBL/GenBank/DDBJ whole genome shotgun (WGS) entry which is preliminary data.</text>
</comment>
<protein>
    <recommendedName>
        <fullName evidence="3">Phage recombination protein Bet</fullName>
    </recommendedName>
</protein>
<proteinExistence type="predicted"/>
<dbReference type="GO" id="GO:0003677">
    <property type="term" value="F:DNA binding"/>
    <property type="evidence" value="ECO:0007669"/>
    <property type="project" value="InterPro"/>
</dbReference>
<dbReference type="AlphaFoldDB" id="A0A2A4TD43"/>
<dbReference type="Pfam" id="PF03837">
    <property type="entry name" value="RecT"/>
    <property type="match status" value="1"/>
</dbReference>
<sequence length="392" mass="44145">MNTNTQIVTSANTWLSTTLNIDPMELQSVIVNTVMPAGSTPHQVAAFMMVCNTYNLNPLTKEIAAFPTKQAGIMPMVMIDGWLKVMNAHPLFDGYEQSENFSGNRETWSVTTKMYKKNLTRPFVVTEYFVECYNGNTDKTGQPWDTMPRRMLRHKSLIQAIRYALGISGIYDRDELERIDVDPSAQIPHVDSTEVPQAPAVNNYLNGPQPEIVAYSEIEKAVNAMQGLQLIVKKEYGKDIAYVNGNNFPYKVDLNKLGFKSKKTNSQWVTYMDVSLNMQQPTVIQKAPEKSEEPTVTTVIENQTDNVNFNAKNIPIFEHAQHLQSYVESLGLVYIENKGKGESKKFFALAEGDTTDLELELQSAGFADMKGMWIRDITNFKSFLTTESAKTA</sequence>
<evidence type="ECO:0000313" key="2">
    <source>
        <dbReference type="Proteomes" id="UP000218113"/>
    </source>
</evidence>
<dbReference type="GO" id="GO:0006259">
    <property type="term" value="P:DNA metabolic process"/>
    <property type="evidence" value="ECO:0007669"/>
    <property type="project" value="InterPro"/>
</dbReference>
<dbReference type="EMBL" id="NVSR01000001">
    <property type="protein sequence ID" value="PCI30887.1"/>
    <property type="molecule type" value="Genomic_DNA"/>
</dbReference>
<name>A0A2A4TD43_9DELT</name>
<reference evidence="2" key="1">
    <citation type="submission" date="2017-08" db="EMBL/GenBank/DDBJ databases">
        <title>A dynamic microbial community with high functional redundancy inhabits the cold, oxic subseafloor aquifer.</title>
        <authorList>
            <person name="Tully B.J."/>
            <person name="Wheat C.G."/>
            <person name="Glazer B.T."/>
            <person name="Huber J.A."/>
        </authorList>
    </citation>
    <scope>NUCLEOTIDE SEQUENCE [LARGE SCALE GENOMIC DNA]</scope>
</reference>
<dbReference type="Proteomes" id="UP000218113">
    <property type="component" value="Unassembled WGS sequence"/>
</dbReference>